<keyword evidence="2" id="KW-1185">Reference proteome</keyword>
<name>A0A0V1CLJ4_TRIPS</name>
<evidence type="ECO:0000313" key="1">
    <source>
        <dbReference type="EMBL" id="KRY50109.1"/>
    </source>
</evidence>
<organism evidence="1 2">
    <name type="scientific">Trichinella pseudospiralis</name>
    <name type="common">Parasitic roundworm</name>
    <dbReference type="NCBI Taxonomy" id="6337"/>
    <lineage>
        <taxon>Eukaryota</taxon>
        <taxon>Metazoa</taxon>
        <taxon>Ecdysozoa</taxon>
        <taxon>Nematoda</taxon>
        <taxon>Enoplea</taxon>
        <taxon>Dorylaimia</taxon>
        <taxon>Trichinellida</taxon>
        <taxon>Trichinellidae</taxon>
        <taxon>Trichinella</taxon>
    </lineage>
</organism>
<accession>A0A0V1CLJ4</accession>
<dbReference type="EMBL" id="JYDT01004955">
    <property type="protein sequence ID" value="KRY50109.1"/>
    <property type="molecule type" value="Genomic_DNA"/>
</dbReference>
<gene>
    <name evidence="1" type="ORF">T4D_14965</name>
</gene>
<evidence type="ECO:0000313" key="2">
    <source>
        <dbReference type="Proteomes" id="UP000054995"/>
    </source>
</evidence>
<reference evidence="1 2" key="1">
    <citation type="submission" date="2015-01" db="EMBL/GenBank/DDBJ databases">
        <title>Evolution of Trichinella species and genotypes.</title>
        <authorList>
            <person name="Korhonen P.K."/>
            <person name="Edoardo P."/>
            <person name="Giuseppe L.R."/>
            <person name="Gasser R.B."/>
        </authorList>
    </citation>
    <scope>NUCLEOTIDE SEQUENCE [LARGE SCALE GENOMIC DNA]</scope>
    <source>
        <strain evidence="1">ISS470</strain>
    </source>
</reference>
<dbReference type="Proteomes" id="UP000054995">
    <property type="component" value="Unassembled WGS sequence"/>
</dbReference>
<proteinExistence type="predicted"/>
<sequence length="37" mass="4002">MCGEFSVFRCLQGRGDCAFCLPNRVKRTLPDPGAGKA</sequence>
<dbReference type="AlphaFoldDB" id="A0A0V1CLJ4"/>
<comment type="caution">
    <text evidence="1">The sequence shown here is derived from an EMBL/GenBank/DDBJ whole genome shotgun (WGS) entry which is preliminary data.</text>
</comment>
<protein>
    <submittedName>
        <fullName evidence="1">Uncharacterized protein</fullName>
    </submittedName>
</protein>